<evidence type="ECO:0000256" key="1">
    <source>
        <dbReference type="SAM" id="Phobius"/>
    </source>
</evidence>
<dbReference type="Proteomes" id="UP000317171">
    <property type="component" value="Chromosome"/>
</dbReference>
<dbReference type="Gene3D" id="3.30.700.10">
    <property type="entry name" value="Glycoprotein, Type 4 Pilin"/>
    <property type="match status" value="1"/>
</dbReference>
<dbReference type="RefSeq" id="WP_145214401.1">
    <property type="nucleotide sequence ID" value="NZ_CP036269.1"/>
</dbReference>
<dbReference type="KEGG" id="gaz:Pan241w_20520"/>
<keyword evidence="1" id="KW-0472">Membrane</keyword>
<accession>A0A517RDL6</accession>
<name>A0A517RDL6_9PLAN</name>
<keyword evidence="3" id="KW-1185">Reference proteome</keyword>
<dbReference type="AlphaFoldDB" id="A0A517RDL6"/>
<dbReference type="OrthoDB" id="9795612at2"/>
<evidence type="ECO:0000313" key="2">
    <source>
        <dbReference type="EMBL" id="QDT41972.1"/>
    </source>
</evidence>
<sequence length="144" mass="16656">MKTFSKVEWSVCVITVLILIYTFMPNVDHLSKQLTITKIRLEGVCRQIIEFEEANSKYPDPETWCVQVTLLSLGGVDILKYDNRGFLENYYDAWDQPFVYQRKEDGTVMLYSTGLNQIDENGAGDDIAFLIHNGKPELIRQKQQ</sequence>
<feature type="transmembrane region" description="Helical" evidence="1">
    <location>
        <begin position="7"/>
        <end position="24"/>
    </location>
</feature>
<gene>
    <name evidence="2" type="ORF">Pan241w_20520</name>
</gene>
<keyword evidence="1" id="KW-1133">Transmembrane helix</keyword>
<evidence type="ECO:0008006" key="4">
    <source>
        <dbReference type="Google" id="ProtNLM"/>
    </source>
</evidence>
<protein>
    <recommendedName>
        <fullName evidence="4">Type II secretion system protein GspG C-terminal domain-containing protein</fullName>
    </recommendedName>
</protein>
<proteinExistence type="predicted"/>
<organism evidence="2 3">
    <name type="scientific">Gimesia alba</name>
    <dbReference type="NCBI Taxonomy" id="2527973"/>
    <lineage>
        <taxon>Bacteria</taxon>
        <taxon>Pseudomonadati</taxon>
        <taxon>Planctomycetota</taxon>
        <taxon>Planctomycetia</taxon>
        <taxon>Planctomycetales</taxon>
        <taxon>Planctomycetaceae</taxon>
        <taxon>Gimesia</taxon>
    </lineage>
</organism>
<reference evidence="2 3" key="1">
    <citation type="submission" date="2019-02" db="EMBL/GenBank/DDBJ databases">
        <title>Deep-cultivation of Planctomycetes and their phenomic and genomic characterization uncovers novel biology.</title>
        <authorList>
            <person name="Wiegand S."/>
            <person name="Jogler M."/>
            <person name="Boedeker C."/>
            <person name="Pinto D."/>
            <person name="Vollmers J."/>
            <person name="Rivas-Marin E."/>
            <person name="Kohn T."/>
            <person name="Peeters S.H."/>
            <person name="Heuer A."/>
            <person name="Rast P."/>
            <person name="Oberbeckmann S."/>
            <person name="Bunk B."/>
            <person name="Jeske O."/>
            <person name="Meyerdierks A."/>
            <person name="Storesund J.E."/>
            <person name="Kallscheuer N."/>
            <person name="Luecker S."/>
            <person name="Lage O.M."/>
            <person name="Pohl T."/>
            <person name="Merkel B.J."/>
            <person name="Hornburger P."/>
            <person name="Mueller R.-W."/>
            <person name="Bruemmer F."/>
            <person name="Labrenz M."/>
            <person name="Spormann A.M."/>
            <person name="Op den Camp H."/>
            <person name="Overmann J."/>
            <person name="Amann R."/>
            <person name="Jetten M.S.M."/>
            <person name="Mascher T."/>
            <person name="Medema M.H."/>
            <person name="Devos D.P."/>
            <person name="Kaster A.-K."/>
            <person name="Ovreas L."/>
            <person name="Rohde M."/>
            <person name="Galperin M.Y."/>
            <person name="Jogler C."/>
        </authorList>
    </citation>
    <scope>NUCLEOTIDE SEQUENCE [LARGE SCALE GENOMIC DNA]</scope>
    <source>
        <strain evidence="2 3">Pan241w</strain>
    </source>
</reference>
<dbReference type="EMBL" id="CP036269">
    <property type="protein sequence ID" value="QDT41972.1"/>
    <property type="molecule type" value="Genomic_DNA"/>
</dbReference>
<keyword evidence="1" id="KW-0812">Transmembrane</keyword>
<evidence type="ECO:0000313" key="3">
    <source>
        <dbReference type="Proteomes" id="UP000317171"/>
    </source>
</evidence>